<sequence length="111" mass="12109">MMGMGFVGVSQTLKINQLQILSEGFSLSLCAWKSVSACQDLPAAESGLKTPLANRPYTVHSPWFAARFPARNHAGKQPAITTCPLRRFCWGELTTTLTPLLNLVGHDPRLA</sequence>
<protein>
    <submittedName>
        <fullName evidence="1">Uncharacterized protein</fullName>
    </submittedName>
</protein>
<evidence type="ECO:0000313" key="1">
    <source>
        <dbReference type="EMBL" id="EER39459.1"/>
    </source>
</evidence>
<dbReference type="VEuPathDB" id="FungiDB:HCDG_06564"/>
<dbReference type="Proteomes" id="UP000002624">
    <property type="component" value="Unassembled WGS sequence"/>
</dbReference>
<dbReference type="HOGENOM" id="CLU_2157654_0_0_1"/>
<organism evidence="1 2">
    <name type="scientific">Ajellomyces capsulatus (strain H143)</name>
    <name type="common">Darling's disease fungus</name>
    <name type="synonym">Histoplasma capsulatum</name>
    <dbReference type="NCBI Taxonomy" id="544712"/>
    <lineage>
        <taxon>Eukaryota</taxon>
        <taxon>Fungi</taxon>
        <taxon>Dikarya</taxon>
        <taxon>Ascomycota</taxon>
        <taxon>Pezizomycotina</taxon>
        <taxon>Eurotiomycetes</taxon>
        <taxon>Eurotiomycetidae</taxon>
        <taxon>Onygenales</taxon>
        <taxon>Ajellomycetaceae</taxon>
        <taxon>Histoplasma</taxon>
    </lineage>
</organism>
<evidence type="ECO:0000313" key="2">
    <source>
        <dbReference type="Proteomes" id="UP000002624"/>
    </source>
</evidence>
<dbReference type="EMBL" id="GG692429">
    <property type="protein sequence ID" value="EER39459.1"/>
    <property type="molecule type" value="Genomic_DNA"/>
</dbReference>
<proteinExistence type="predicted"/>
<gene>
    <name evidence="1" type="ORF">HCDG_06564</name>
</gene>
<reference evidence="2" key="1">
    <citation type="submission" date="2009-05" db="EMBL/GenBank/DDBJ databases">
        <title>The genome sequence of Ajellomyces capsulatus strain H143.</title>
        <authorList>
            <person name="Champion M."/>
            <person name="Cuomo C.A."/>
            <person name="Ma L.-J."/>
            <person name="Henn M.R."/>
            <person name="Sil A."/>
            <person name="Goldman B."/>
            <person name="Young S.K."/>
            <person name="Kodira C.D."/>
            <person name="Zeng Q."/>
            <person name="Koehrsen M."/>
            <person name="Alvarado L."/>
            <person name="Berlin A.M."/>
            <person name="Borenstein D."/>
            <person name="Chen Z."/>
            <person name="Engels R."/>
            <person name="Freedman E."/>
            <person name="Gellesch M."/>
            <person name="Goldberg J."/>
            <person name="Griggs A."/>
            <person name="Gujja S."/>
            <person name="Heiman D.I."/>
            <person name="Hepburn T.A."/>
            <person name="Howarth C."/>
            <person name="Jen D."/>
            <person name="Larson L."/>
            <person name="Lewis B."/>
            <person name="Mehta T."/>
            <person name="Park D."/>
            <person name="Pearson M."/>
            <person name="Roberts A."/>
            <person name="Saif S."/>
            <person name="Shea T.D."/>
            <person name="Shenoy N."/>
            <person name="Sisk P."/>
            <person name="Stolte C."/>
            <person name="Sykes S."/>
            <person name="Walk T."/>
            <person name="White J."/>
            <person name="Yandava C."/>
            <person name="Klein B."/>
            <person name="McEwen J.G."/>
            <person name="Puccia R."/>
            <person name="Goldman G.H."/>
            <person name="Felipe M.S."/>
            <person name="Nino-Vega G."/>
            <person name="San-Blas G."/>
            <person name="Taylor J.W."/>
            <person name="Mendoza L."/>
            <person name="Galagan J.E."/>
            <person name="Nusbaum C."/>
            <person name="Birren B.W."/>
        </authorList>
    </citation>
    <scope>NUCLEOTIDE SEQUENCE [LARGE SCALE GENOMIC DNA]</scope>
    <source>
        <strain evidence="2">H143</strain>
    </source>
</reference>
<dbReference type="AlphaFoldDB" id="C6HK33"/>
<accession>C6HK33</accession>
<name>C6HK33_AJECH</name>